<dbReference type="RefSeq" id="WP_008786667.1">
    <property type="nucleotide sequence ID" value="NZ_JAOOQM010000020.1"/>
</dbReference>
<comment type="caution">
    <text evidence="1">The sequence shown here is derived from an EMBL/GenBank/DDBJ whole genome shotgun (WGS) entry which is preliminary data.</text>
</comment>
<evidence type="ECO:0000313" key="2">
    <source>
        <dbReference type="Proteomes" id="UP000036013"/>
    </source>
</evidence>
<accession>A0A837LML8</accession>
<organism evidence="1 2">
    <name type="scientific">Enterobacter roggenkampii</name>
    <dbReference type="NCBI Taxonomy" id="1812935"/>
    <lineage>
        <taxon>Bacteria</taxon>
        <taxon>Pseudomonadati</taxon>
        <taxon>Pseudomonadota</taxon>
        <taxon>Gammaproteobacteria</taxon>
        <taxon>Enterobacterales</taxon>
        <taxon>Enterobacteriaceae</taxon>
        <taxon>Enterobacter</taxon>
        <taxon>Enterobacter cloacae complex</taxon>
    </lineage>
</organism>
<sequence>MSIDEAVKMSDIEKGLLGEIYELIDAMTKAEANFSPGKKNLFRRVFDYLTGSEILRKVQLDIYSKVVMKLCERIPDHFKMLTSHAEITKDLEAIYAQDIHQLEIFIDAVESYLKDKNECDYNVTSNEYMAINRLRIRINNFQGVLVGLKLSRVQAQMSYETAIDVKDSLRDINDNLLPMWEGQVKSISANGVCNGIDEVAHEKFKKLVNKLNKNIR</sequence>
<dbReference type="OrthoDB" id="6627380at2"/>
<name>A0A837LML8_9ENTR</name>
<dbReference type="EMBL" id="LEDI01000001">
    <property type="protein sequence ID" value="KLQ08126.1"/>
    <property type="molecule type" value="Genomic_DNA"/>
</dbReference>
<dbReference type="Proteomes" id="UP000036013">
    <property type="component" value="Unassembled WGS sequence"/>
</dbReference>
<gene>
    <name evidence="1" type="ORF">ABF77_00015</name>
</gene>
<dbReference type="AlphaFoldDB" id="A0A837LML8"/>
<protein>
    <submittedName>
        <fullName evidence="1">Uncharacterized protein</fullName>
    </submittedName>
</protein>
<evidence type="ECO:0000313" key="1">
    <source>
        <dbReference type="EMBL" id="KLQ08126.1"/>
    </source>
</evidence>
<reference evidence="1 2" key="1">
    <citation type="submission" date="2015-06" db="EMBL/GenBank/DDBJ databases">
        <authorList>
            <person name="Adams M."/>
            <person name="Sutton G."/>
            <person name="Nelson K."/>
            <person name="Bonomo R."/>
            <person name="McCorrison J."/>
            <person name="Sanka R."/>
            <person name="Brinkac L."/>
            <person name="Nierman W."/>
        </authorList>
    </citation>
    <scope>NUCLEOTIDE SEQUENCE [LARGE SCALE GENOMIC DNA]</scope>
    <source>
        <strain evidence="1 2">GN02692</strain>
    </source>
</reference>
<proteinExistence type="predicted"/>